<gene>
    <name evidence="5" type="ORF">GA0070215_103124</name>
</gene>
<dbReference type="InterPro" id="IPR036388">
    <property type="entry name" value="WH-like_DNA-bd_sf"/>
</dbReference>
<organism evidence="5 6">
    <name type="scientific">Micromonospora marina</name>
    <dbReference type="NCBI Taxonomy" id="307120"/>
    <lineage>
        <taxon>Bacteria</taxon>
        <taxon>Bacillati</taxon>
        <taxon>Actinomycetota</taxon>
        <taxon>Actinomycetes</taxon>
        <taxon>Micromonosporales</taxon>
        <taxon>Micromonosporaceae</taxon>
        <taxon>Micromonospora</taxon>
    </lineage>
</organism>
<evidence type="ECO:0000313" key="6">
    <source>
        <dbReference type="Proteomes" id="UP000198551"/>
    </source>
</evidence>
<dbReference type="Proteomes" id="UP000198551">
    <property type="component" value="Unassembled WGS sequence"/>
</dbReference>
<dbReference type="PRINTS" id="PR00778">
    <property type="entry name" value="HTHARSR"/>
</dbReference>
<feature type="domain" description="HTH arsR-type" evidence="4">
    <location>
        <begin position="9"/>
        <end position="100"/>
    </location>
</feature>
<dbReference type="Gene3D" id="1.10.10.10">
    <property type="entry name" value="Winged helix-like DNA-binding domain superfamily/Winged helix DNA-binding domain"/>
    <property type="match status" value="1"/>
</dbReference>
<dbReference type="RefSeq" id="WP_167361484.1">
    <property type="nucleotide sequence ID" value="NZ_FMCV01000003.1"/>
</dbReference>
<evidence type="ECO:0000313" key="5">
    <source>
        <dbReference type="EMBL" id="SCE82591.1"/>
    </source>
</evidence>
<evidence type="ECO:0000259" key="4">
    <source>
        <dbReference type="PROSITE" id="PS50987"/>
    </source>
</evidence>
<dbReference type="InterPro" id="IPR051011">
    <property type="entry name" value="Metal_resp_trans_reg"/>
</dbReference>
<keyword evidence="1" id="KW-0805">Transcription regulation</keyword>
<keyword evidence="3" id="KW-0804">Transcription</keyword>
<dbReference type="EMBL" id="FMCV01000003">
    <property type="protein sequence ID" value="SCE82591.1"/>
    <property type="molecule type" value="Genomic_DNA"/>
</dbReference>
<dbReference type="PROSITE" id="PS50987">
    <property type="entry name" value="HTH_ARSR_2"/>
    <property type="match status" value="1"/>
</dbReference>
<evidence type="ECO:0000256" key="2">
    <source>
        <dbReference type="ARBA" id="ARBA00023125"/>
    </source>
</evidence>
<evidence type="ECO:0000256" key="3">
    <source>
        <dbReference type="ARBA" id="ARBA00023163"/>
    </source>
</evidence>
<reference evidence="6" key="1">
    <citation type="submission" date="2016-06" db="EMBL/GenBank/DDBJ databases">
        <authorList>
            <person name="Varghese N."/>
        </authorList>
    </citation>
    <scope>NUCLEOTIDE SEQUENCE [LARGE SCALE GENOMIC DNA]</scope>
    <source>
        <strain evidence="6">DSM 45555</strain>
    </source>
</reference>
<dbReference type="InterPro" id="IPR011991">
    <property type="entry name" value="ArsR-like_HTH"/>
</dbReference>
<protein>
    <submittedName>
        <fullName evidence="5">DNA-binding transcriptional regulator, ArsR family</fullName>
    </submittedName>
</protein>
<evidence type="ECO:0000256" key="1">
    <source>
        <dbReference type="ARBA" id="ARBA00023015"/>
    </source>
</evidence>
<keyword evidence="6" id="KW-1185">Reference proteome</keyword>
<accession>A0A1C4VFJ1</accession>
<dbReference type="Pfam" id="PF01022">
    <property type="entry name" value="HTH_5"/>
    <property type="match status" value="1"/>
</dbReference>
<sequence length="100" mass="11075">MTPGHGPGTGTGTVEEISDLLRTIAHPTRLRILQCLRDGDACVTELSAMLDVPMPYVSHQLRLLRNAHLVRRYRGGGRMYYALTGMPAVTVVLEILRFCP</sequence>
<dbReference type="AlphaFoldDB" id="A0A1C4VFJ1"/>
<proteinExistence type="predicted"/>
<dbReference type="GO" id="GO:0003677">
    <property type="term" value="F:DNA binding"/>
    <property type="evidence" value="ECO:0007669"/>
    <property type="project" value="UniProtKB-KW"/>
</dbReference>
<dbReference type="InterPro" id="IPR036390">
    <property type="entry name" value="WH_DNA-bd_sf"/>
</dbReference>
<dbReference type="GO" id="GO:0003700">
    <property type="term" value="F:DNA-binding transcription factor activity"/>
    <property type="evidence" value="ECO:0007669"/>
    <property type="project" value="InterPro"/>
</dbReference>
<keyword evidence="2 5" id="KW-0238">DNA-binding</keyword>
<dbReference type="SMART" id="SM00418">
    <property type="entry name" value="HTH_ARSR"/>
    <property type="match status" value="1"/>
</dbReference>
<dbReference type="InterPro" id="IPR001845">
    <property type="entry name" value="HTH_ArsR_DNA-bd_dom"/>
</dbReference>
<dbReference type="CDD" id="cd00090">
    <property type="entry name" value="HTH_ARSR"/>
    <property type="match status" value="1"/>
</dbReference>
<dbReference type="NCBIfam" id="NF033788">
    <property type="entry name" value="HTH_metalloreg"/>
    <property type="match status" value="1"/>
</dbReference>
<dbReference type="PANTHER" id="PTHR43132:SF2">
    <property type="entry name" value="ARSENICAL RESISTANCE OPERON REPRESSOR ARSR-RELATED"/>
    <property type="match status" value="1"/>
</dbReference>
<dbReference type="PANTHER" id="PTHR43132">
    <property type="entry name" value="ARSENICAL RESISTANCE OPERON REPRESSOR ARSR-RELATED"/>
    <property type="match status" value="1"/>
</dbReference>
<name>A0A1C4VFJ1_9ACTN</name>
<dbReference type="SUPFAM" id="SSF46785">
    <property type="entry name" value="Winged helix' DNA-binding domain"/>
    <property type="match status" value="1"/>
</dbReference>